<keyword evidence="4 10" id="KW-0479">Metal-binding</keyword>
<dbReference type="EMBL" id="AP027080">
    <property type="protein sequence ID" value="BDU71487.1"/>
    <property type="molecule type" value="Genomic_DNA"/>
</dbReference>
<evidence type="ECO:0000256" key="3">
    <source>
        <dbReference type="ARBA" id="ARBA00022691"/>
    </source>
</evidence>
<dbReference type="SFLD" id="SFLDF00407">
    <property type="entry name" value="phosphomethylpyrimidine_syntha"/>
    <property type="match status" value="1"/>
</dbReference>
<dbReference type="NCBIfam" id="NF009895">
    <property type="entry name" value="PRK13352.1"/>
    <property type="match status" value="1"/>
</dbReference>
<keyword evidence="3 10" id="KW-0949">S-adenosyl-L-methionine</keyword>
<feature type="binding site" evidence="10">
    <location>
        <position position="476"/>
    </location>
    <ligand>
        <name>Zn(2+)</name>
        <dbReference type="ChEBI" id="CHEBI:29105"/>
    </ligand>
</feature>
<dbReference type="Gene3D" id="6.10.250.620">
    <property type="match status" value="1"/>
</dbReference>
<dbReference type="HAMAP" id="MF_00089">
    <property type="entry name" value="ThiC"/>
    <property type="match status" value="1"/>
</dbReference>
<dbReference type="GO" id="GO:0009228">
    <property type="term" value="P:thiamine biosynthetic process"/>
    <property type="evidence" value="ECO:0007669"/>
    <property type="project" value="UniProtKB-UniRule"/>
</dbReference>
<dbReference type="FunFam" id="3.20.20.540:FF:000001">
    <property type="entry name" value="Phosphomethylpyrimidine synthase"/>
    <property type="match status" value="1"/>
</dbReference>
<keyword evidence="7 10" id="KW-0408">Iron</keyword>
<comment type="function">
    <text evidence="1 10">Catalyzes the synthesis of the hydroxymethylpyrimidine phosphate (HMP-P) moiety of thiamine from aminoimidazole ribotide (AIR) in a radical S-adenosyl-L-methionine (SAM)-dependent reaction.</text>
</comment>
<dbReference type="AlphaFoldDB" id="A0AA48GHS6"/>
<dbReference type="Gene3D" id="3.20.20.540">
    <property type="entry name" value="Radical SAM ThiC family, central domain"/>
    <property type="match status" value="1"/>
</dbReference>
<feature type="binding site" evidence="10">
    <location>
        <position position="272"/>
    </location>
    <ligand>
        <name>substrate</name>
    </ligand>
</feature>
<dbReference type="InterPro" id="IPR038521">
    <property type="entry name" value="ThiC/Bza_core_dom"/>
</dbReference>
<evidence type="ECO:0000313" key="13">
    <source>
        <dbReference type="EMBL" id="BDU71487.1"/>
    </source>
</evidence>
<dbReference type="RefSeq" id="WP_316414378.1">
    <property type="nucleotide sequence ID" value="NZ_AP027080.1"/>
</dbReference>
<evidence type="ECO:0000256" key="4">
    <source>
        <dbReference type="ARBA" id="ARBA00022723"/>
    </source>
</evidence>
<keyword evidence="14" id="KW-1185">Reference proteome</keyword>
<keyword evidence="9 10" id="KW-0456">Lyase</keyword>
<evidence type="ECO:0000259" key="12">
    <source>
        <dbReference type="Pfam" id="PF13667"/>
    </source>
</evidence>
<feature type="binding site" evidence="10">
    <location>
        <position position="243"/>
    </location>
    <ligand>
        <name>substrate</name>
    </ligand>
</feature>
<dbReference type="Pfam" id="PF01964">
    <property type="entry name" value="ThiC_Rad_SAM"/>
    <property type="match status" value="1"/>
</dbReference>
<dbReference type="GO" id="GO:0051539">
    <property type="term" value="F:4 iron, 4 sulfur cluster binding"/>
    <property type="evidence" value="ECO:0007669"/>
    <property type="project" value="UniProtKB-KW"/>
</dbReference>
<accession>A0AA48GHS6</accession>
<evidence type="ECO:0000256" key="1">
    <source>
        <dbReference type="ARBA" id="ARBA00003175"/>
    </source>
</evidence>
<feature type="binding site" evidence="10">
    <location>
        <position position="308"/>
    </location>
    <ligand>
        <name>substrate</name>
    </ligand>
</feature>
<organism evidence="13 14">
    <name type="scientific">Mesoterricola silvestris</name>
    <dbReference type="NCBI Taxonomy" id="2927979"/>
    <lineage>
        <taxon>Bacteria</taxon>
        <taxon>Pseudomonadati</taxon>
        <taxon>Acidobacteriota</taxon>
        <taxon>Holophagae</taxon>
        <taxon>Holophagales</taxon>
        <taxon>Holophagaceae</taxon>
        <taxon>Mesoterricola</taxon>
    </lineage>
</organism>
<feature type="binding site" evidence="10">
    <location>
        <position position="564"/>
    </location>
    <ligand>
        <name>[4Fe-4S] cluster</name>
        <dbReference type="ChEBI" id="CHEBI:49883"/>
        <note>4Fe-4S-S-AdoMet</note>
    </ligand>
</feature>
<dbReference type="Pfam" id="PF13667">
    <property type="entry name" value="ThiC-associated"/>
    <property type="match status" value="1"/>
</dbReference>
<evidence type="ECO:0000256" key="2">
    <source>
        <dbReference type="ARBA" id="ARBA00022485"/>
    </source>
</evidence>
<dbReference type="EC" id="4.1.99.17" evidence="10"/>
<dbReference type="GO" id="GO:0005829">
    <property type="term" value="C:cytosol"/>
    <property type="evidence" value="ECO:0007669"/>
    <property type="project" value="TreeGrafter"/>
</dbReference>
<evidence type="ECO:0000313" key="14">
    <source>
        <dbReference type="Proteomes" id="UP001238179"/>
    </source>
</evidence>
<comment type="cofactor">
    <cofactor evidence="10">
        <name>[4Fe-4S] cluster</name>
        <dbReference type="ChEBI" id="CHEBI:49883"/>
    </cofactor>
    <text evidence="10">Binds 1 [4Fe-4S] cluster per subunit. The cluster is coordinated with 3 cysteines and an exchangeable S-adenosyl-L-methionine.</text>
</comment>
<evidence type="ECO:0000256" key="8">
    <source>
        <dbReference type="ARBA" id="ARBA00023014"/>
    </source>
</evidence>
<dbReference type="PANTHER" id="PTHR30557:SF1">
    <property type="entry name" value="PHOSPHOMETHYLPYRIMIDINE SYNTHASE, CHLOROPLASTIC"/>
    <property type="match status" value="1"/>
</dbReference>
<feature type="binding site" evidence="10">
    <location>
        <position position="412"/>
    </location>
    <ligand>
        <name>Zn(2+)</name>
        <dbReference type="ChEBI" id="CHEBI:29105"/>
    </ligand>
</feature>
<dbReference type="GO" id="GO:0008270">
    <property type="term" value="F:zinc ion binding"/>
    <property type="evidence" value="ECO:0007669"/>
    <property type="project" value="UniProtKB-UniRule"/>
</dbReference>
<evidence type="ECO:0000256" key="6">
    <source>
        <dbReference type="ARBA" id="ARBA00022977"/>
    </source>
</evidence>
<feature type="binding site" evidence="10">
    <location>
        <position position="556"/>
    </location>
    <ligand>
        <name>[4Fe-4S] cluster</name>
        <dbReference type="ChEBI" id="CHEBI:49883"/>
        <note>4Fe-4S-S-AdoMet</note>
    </ligand>
</feature>
<comment type="catalytic activity">
    <reaction evidence="10">
        <text>5-amino-1-(5-phospho-beta-D-ribosyl)imidazole + S-adenosyl-L-methionine = 4-amino-2-methyl-5-(phosphooxymethyl)pyrimidine + CO + 5'-deoxyadenosine + formate + L-methionine + 3 H(+)</text>
        <dbReference type="Rhea" id="RHEA:24840"/>
        <dbReference type="ChEBI" id="CHEBI:15378"/>
        <dbReference type="ChEBI" id="CHEBI:15740"/>
        <dbReference type="ChEBI" id="CHEBI:17245"/>
        <dbReference type="ChEBI" id="CHEBI:17319"/>
        <dbReference type="ChEBI" id="CHEBI:57844"/>
        <dbReference type="ChEBI" id="CHEBI:58354"/>
        <dbReference type="ChEBI" id="CHEBI:59789"/>
        <dbReference type="ChEBI" id="CHEBI:137981"/>
        <dbReference type="EC" id="4.1.99.17"/>
    </reaction>
</comment>
<dbReference type="SFLD" id="SFLDG01114">
    <property type="entry name" value="phosphomethylpyrimidine_syntha"/>
    <property type="match status" value="1"/>
</dbReference>
<dbReference type="SFLD" id="SFLDS00113">
    <property type="entry name" value="Radical_SAM_Phosphomethylpyrim"/>
    <property type="match status" value="1"/>
</dbReference>
<gene>
    <name evidence="10 13" type="primary">thiC</name>
    <name evidence="13" type="ORF">METEAL_06610</name>
</gene>
<dbReference type="GO" id="GO:0009229">
    <property type="term" value="P:thiamine diphosphate biosynthetic process"/>
    <property type="evidence" value="ECO:0007669"/>
    <property type="project" value="UniProtKB-UniRule"/>
</dbReference>
<dbReference type="KEGG" id="msil:METEAL_06610"/>
<feature type="binding site" evidence="10">
    <location>
        <begin position="369"/>
        <end position="372"/>
    </location>
    <ligand>
        <name>substrate</name>
    </ligand>
</feature>
<feature type="domain" description="ThiC-associated" evidence="12">
    <location>
        <begin position="21"/>
        <end position="99"/>
    </location>
</feature>
<keyword evidence="6 10" id="KW-0784">Thiamine biosynthesis</keyword>
<feature type="binding site" evidence="10">
    <location>
        <position position="214"/>
    </location>
    <ligand>
        <name>substrate</name>
    </ligand>
</feature>
<protein>
    <recommendedName>
        <fullName evidence="10">Phosphomethylpyrimidine synthase</fullName>
        <ecNumber evidence="10">4.1.99.17</ecNumber>
    </recommendedName>
    <alternativeName>
        <fullName evidence="10">Hydroxymethylpyrimidine phosphate synthase</fullName>
        <shortName evidence="10">HMP-P synthase</shortName>
        <shortName evidence="10">HMP-phosphate synthase</shortName>
        <shortName evidence="10">HMPP synthase</shortName>
    </alternativeName>
    <alternativeName>
        <fullName evidence="10">Thiamine biosynthesis protein ThiC</fullName>
    </alternativeName>
</protein>
<dbReference type="NCBIfam" id="TIGR00190">
    <property type="entry name" value="thiC"/>
    <property type="match status" value="1"/>
</dbReference>
<name>A0AA48GHS6_9BACT</name>
<evidence type="ECO:0000256" key="7">
    <source>
        <dbReference type="ARBA" id="ARBA00023004"/>
    </source>
</evidence>
<dbReference type="InterPro" id="IPR025747">
    <property type="entry name" value="ThiC-associated_dom"/>
</dbReference>
<evidence type="ECO:0000256" key="11">
    <source>
        <dbReference type="SAM" id="MobiDB-lite"/>
    </source>
</evidence>
<sequence>MSTIPESQPTGGSVLASCLVPFPASEKIYIPGSRPDLRVPVRRITLNPTRDFDGTLTPNAPLDLYDTTGPYTDPQGGVDLARGLRPLRLDWIRERGDVEELPGATSLYRKLRERDPELDRIRFHAERQPLRARAGRNVSQMHYARKGIITPEMEFIAIRENMGREAAGIKSHITPEFVRSEVARGRAVIPCNINHPETEPMIIGRSFLVKINANIGNSAVASTIEEEVEKMAWSIRWGADTVMDLSTGDNIHETREWILRNSPVPIGTVPIYQALEKVNGKAEDLTWEIFRDTLIEQAEQGVDYFTIHAGVRLQYVPLTAKRMTGIVSRGGSILAKWCLAHHKENFLYTHFEDICEIMAAYDVAFSLGDGLRPGSTADANDEAQFAELDTLGELTKIAWKHDVQVIIEGPGHVPMHLIKENMDRQLEVCGEAPFYTLGPLTTDVAPGYDHITSAIGAAMIGWYGTAMLCYVTPKEHLGLPNRKDVKDGVIAYKIAAHAADLAKGHPGARLWDDAMSKARFEFRWEDQFNLAMDPDTAREFHDETLPAEGAKVAHFCSMCGPHFCSMKITQDVREYAKSHGLAEEEALAAGMEEKSKEFEASGAEIYHQA</sequence>
<evidence type="ECO:0000256" key="10">
    <source>
        <dbReference type="HAMAP-Rule" id="MF_00089"/>
    </source>
</evidence>
<dbReference type="Proteomes" id="UP001238179">
    <property type="component" value="Chromosome"/>
</dbReference>
<evidence type="ECO:0000256" key="5">
    <source>
        <dbReference type="ARBA" id="ARBA00022833"/>
    </source>
</evidence>
<feature type="binding site" evidence="10">
    <location>
        <position position="559"/>
    </location>
    <ligand>
        <name>[4Fe-4S] cluster</name>
        <dbReference type="ChEBI" id="CHEBI:49883"/>
        <note>4Fe-4S-S-AdoMet</note>
    </ligand>
</feature>
<dbReference type="NCBIfam" id="NF006763">
    <property type="entry name" value="PRK09284.1"/>
    <property type="match status" value="1"/>
</dbReference>
<dbReference type="InterPro" id="IPR002817">
    <property type="entry name" value="ThiC/BzaA/B"/>
</dbReference>
<reference evidence="14" key="1">
    <citation type="journal article" date="2023" name="Int. J. Syst. Evol. Microbiol.">
        <title>Mesoterricola silvestris gen. nov., sp. nov., Mesoterricola sediminis sp. nov., Geothrix oryzae sp. nov., Geothrix edaphica sp. nov., Geothrix rubra sp. nov., and Geothrix limicola sp. nov., six novel members of Acidobacteriota isolated from soils.</title>
        <authorList>
            <person name="Itoh H."/>
            <person name="Sugisawa Y."/>
            <person name="Mise K."/>
            <person name="Xu Z."/>
            <person name="Kuniyasu M."/>
            <person name="Ushijima N."/>
            <person name="Kawano K."/>
            <person name="Kobayashi E."/>
            <person name="Shiratori Y."/>
            <person name="Masuda Y."/>
            <person name="Senoo K."/>
        </authorList>
    </citation>
    <scope>NUCLEOTIDE SEQUENCE [LARGE SCALE GENOMIC DNA]</scope>
    <source>
        <strain evidence="14">W79</strain>
    </source>
</reference>
<feature type="binding site" evidence="10">
    <location>
        <position position="408"/>
    </location>
    <ligand>
        <name>substrate</name>
    </ligand>
</feature>
<keyword evidence="8 10" id="KW-0411">Iron-sulfur</keyword>
<dbReference type="PANTHER" id="PTHR30557">
    <property type="entry name" value="THIAMINE BIOSYNTHESIS PROTEIN THIC"/>
    <property type="match status" value="1"/>
</dbReference>
<feature type="binding site" evidence="10">
    <location>
        <begin position="328"/>
        <end position="330"/>
    </location>
    <ligand>
        <name>substrate</name>
    </ligand>
</feature>
<feature type="region of interest" description="Disordered" evidence="11">
    <location>
        <begin position="50"/>
        <end position="77"/>
    </location>
</feature>
<comment type="pathway">
    <text evidence="10">Cofactor biosynthesis; thiamine diphosphate biosynthesis.</text>
</comment>
<feature type="binding site" evidence="10">
    <location>
        <position position="435"/>
    </location>
    <ligand>
        <name>substrate</name>
    </ligand>
</feature>
<keyword evidence="5 10" id="KW-0862">Zinc</keyword>
<proteinExistence type="inferred from homology"/>
<evidence type="ECO:0000256" key="9">
    <source>
        <dbReference type="ARBA" id="ARBA00023239"/>
    </source>
</evidence>
<comment type="similarity">
    <text evidence="10">Belongs to the ThiC family.</text>
</comment>
<keyword evidence="2 10" id="KW-0004">4Fe-4S</keyword>
<dbReference type="InterPro" id="IPR037509">
    <property type="entry name" value="ThiC"/>
</dbReference>
<dbReference type="GO" id="GO:0070284">
    <property type="term" value="F:phosphomethylpyrimidine synthase activity"/>
    <property type="evidence" value="ECO:0007669"/>
    <property type="project" value="UniProtKB-EC"/>
</dbReference>